<dbReference type="Proteomes" id="UP000094329">
    <property type="component" value="Unassembled WGS sequence"/>
</dbReference>
<dbReference type="SMART" id="SM00470">
    <property type="entry name" value="ParB"/>
    <property type="match status" value="1"/>
</dbReference>
<keyword evidence="4" id="KW-1185">Reference proteome</keyword>
<dbReference type="InterPro" id="IPR003115">
    <property type="entry name" value="ParB_N"/>
</dbReference>
<dbReference type="InterPro" id="IPR004437">
    <property type="entry name" value="ParB/RepB/Spo0J"/>
</dbReference>
<feature type="domain" description="ParB-like N-terminal" evidence="2">
    <location>
        <begin position="18"/>
        <end position="112"/>
    </location>
</feature>
<proteinExistence type="inferred from homology"/>
<sequence length="288" mass="32971">MSLSSIYSSNPLDSIGIEWLDTELCFLWKYKNRKQWDKDEDYINNLANSMKGGKQYNPIIVRAITGKRGNRFEVIAGECRLDAAILNEEQVLTRTIKCDDKEAAYIQEIENAKRKNVCDYTNCLHYTQLLADKIFKTQSELAQHLQISEKSISRLLSYNKIPSLLKTDLAFPSISSRTASELVRIAKKSKEHLETLCSIKNFINNGAGWESIERRVESILEGGKKKKMSRGTFSVDSIDGGTWGVLEKRDHGFTFKLEKETDLKLKNKNYKEIQQLIADYLDNIATQP</sequence>
<dbReference type="InterPro" id="IPR036086">
    <property type="entry name" value="ParB/Sulfiredoxin_sf"/>
</dbReference>
<evidence type="ECO:0000259" key="2">
    <source>
        <dbReference type="SMART" id="SM00470"/>
    </source>
</evidence>
<dbReference type="InterPro" id="IPR050336">
    <property type="entry name" value="Chromosome_partition/occlusion"/>
</dbReference>
<protein>
    <recommendedName>
        <fullName evidence="2">ParB-like N-terminal domain-containing protein</fullName>
    </recommendedName>
</protein>
<dbReference type="PANTHER" id="PTHR33375">
    <property type="entry name" value="CHROMOSOME-PARTITIONING PROTEIN PARB-RELATED"/>
    <property type="match status" value="1"/>
</dbReference>
<evidence type="ECO:0000256" key="1">
    <source>
        <dbReference type="ARBA" id="ARBA00006295"/>
    </source>
</evidence>
<accession>A0ABX2ZY43</accession>
<gene>
    <name evidence="3" type="ORF">BGC07_15640</name>
</gene>
<organism evidence="3 4">
    <name type="scientific">Piscirickettsia litoralis</name>
    <dbReference type="NCBI Taxonomy" id="1891921"/>
    <lineage>
        <taxon>Bacteria</taxon>
        <taxon>Pseudomonadati</taxon>
        <taxon>Pseudomonadota</taxon>
        <taxon>Gammaproteobacteria</taxon>
        <taxon>Thiotrichales</taxon>
        <taxon>Piscirickettsiaceae</taxon>
        <taxon>Piscirickettsia</taxon>
    </lineage>
</organism>
<dbReference type="SUPFAM" id="SSF110849">
    <property type="entry name" value="ParB/Sulfiredoxin"/>
    <property type="match status" value="1"/>
</dbReference>
<dbReference type="Gene3D" id="3.90.1530.30">
    <property type="match status" value="1"/>
</dbReference>
<dbReference type="Pfam" id="PF02195">
    <property type="entry name" value="ParB_N"/>
    <property type="match status" value="1"/>
</dbReference>
<name>A0ABX2ZY43_9GAMM</name>
<dbReference type="EMBL" id="MDTU01000002">
    <property type="protein sequence ID" value="ODN41539.1"/>
    <property type="molecule type" value="Genomic_DNA"/>
</dbReference>
<evidence type="ECO:0000313" key="3">
    <source>
        <dbReference type="EMBL" id="ODN41539.1"/>
    </source>
</evidence>
<evidence type="ECO:0000313" key="4">
    <source>
        <dbReference type="Proteomes" id="UP000094329"/>
    </source>
</evidence>
<dbReference type="Gene3D" id="1.10.10.2830">
    <property type="match status" value="1"/>
</dbReference>
<reference evidence="3 4" key="1">
    <citation type="submission" date="2016-08" db="EMBL/GenBank/DDBJ databases">
        <title>Draft genome sequence of Candidatus Piscirickettsia litoralis, from seawater.</title>
        <authorList>
            <person name="Wan X."/>
            <person name="Lee A.J."/>
            <person name="Hou S."/>
            <person name="Donachie S.P."/>
        </authorList>
    </citation>
    <scope>NUCLEOTIDE SEQUENCE [LARGE SCALE GENOMIC DNA]</scope>
    <source>
        <strain evidence="3 4">Y2</strain>
    </source>
</reference>
<dbReference type="NCBIfam" id="TIGR00180">
    <property type="entry name" value="parB_part"/>
    <property type="match status" value="1"/>
</dbReference>
<dbReference type="RefSeq" id="WP_069314004.1">
    <property type="nucleotide sequence ID" value="NZ_MDTU01000002.1"/>
</dbReference>
<dbReference type="PANTHER" id="PTHR33375:SF1">
    <property type="entry name" value="CHROMOSOME-PARTITIONING PROTEIN PARB-RELATED"/>
    <property type="match status" value="1"/>
</dbReference>
<comment type="similarity">
    <text evidence="1">Belongs to the ParB family.</text>
</comment>
<comment type="caution">
    <text evidence="3">The sequence shown here is derived from an EMBL/GenBank/DDBJ whole genome shotgun (WGS) entry which is preliminary data.</text>
</comment>
<dbReference type="SUPFAM" id="SSF109709">
    <property type="entry name" value="KorB DNA-binding domain-like"/>
    <property type="match status" value="1"/>
</dbReference>